<organism evidence="2 3">
    <name type="scientific">Pseudonocardia sulfidoxydans NBRC 16205</name>
    <dbReference type="NCBI Taxonomy" id="1223511"/>
    <lineage>
        <taxon>Bacteria</taxon>
        <taxon>Bacillati</taxon>
        <taxon>Actinomycetota</taxon>
        <taxon>Actinomycetes</taxon>
        <taxon>Pseudonocardiales</taxon>
        <taxon>Pseudonocardiaceae</taxon>
        <taxon>Pseudonocardia</taxon>
    </lineage>
</organism>
<dbReference type="RefSeq" id="WP_147102122.1">
    <property type="nucleotide sequence ID" value="NZ_BJVJ01000002.1"/>
</dbReference>
<gene>
    <name evidence="2" type="ORF">PSU4_04020</name>
</gene>
<proteinExistence type="predicted"/>
<feature type="compositionally biased region" description="Basic and acidic residues" evidence="1">
    <location>
        <begin position="16"/>
        <end position="49"/>
    </location>
</feature>
<feature type="compositionally biased region" description="Gly residues" evidence="1">
    <location>
        <begin position="50"/>
        <end position="67"/>
    </location>
</feature>
<feature type="compositionally biased region" description="Low complexity" evidence="1">
    <location>
        <begin position="85"/>
        <end position="99"/>
    </location>
</feature>
<evidence type="ECO:0000313" key="2">
    <source>
        <dbReference type="EMBL" id="GEL21448.1"/>
    </source>
</evidence>
<evidence type="ECO:0000313" key="3">
    <source>
        <dbReference type="Proteomes" id="UP000321685"/>
    </source>
</evidence>
<sequence length="201" mass="21877">MSRPTDAHATTTEGTMQDRLDDQLDQRHHDAVDPTAAEPRDGDPRDPRGGEAGGPGGWGGQGNGHDGGAPAQTPPTAHPQPPDPNAAGAGAAQDGSRAARLSEPSAVSQHEAERTALIPRQRASDYQDRWQVLKAQFVDEPRTAVRDANELVGQVLDEIEETFRTQRSDLERDLHDDAASTEDLRLALGRYRTFFDRLLNF</sequence>
<protein>
    <submittedName>
        <fullName evidence="2">Uncharacterized protein</fullName>
    </submittedName>
</protein>
<dbReference type="OrthoDB" id="123178at2"/>
<dbReference type="Proteomes" id="UP000321685">
    <property type="component" value="Unassembled WGS sequence"/>
</dbReference>
<name>A0A511DEP7_9PSEU</name>
<accession>A0A511DEP7</accession>
<keyword evidence="3" id="KW-1185">Reference proteome</keyword>
<feature type="compositionally biased region" description="Pro residues" evidence="1">
    <location>
        <begin position="72"/>
        <end position="84"/>
    </location>
</feature>
<evidence type="ECO:0000256" key="1">
    <source>
        <dbReference type="SAM" id="MobiDB-lite"/>
    </source>
</evidence>
<comment type="caution">
    <text evidence="2">The sequence shown here is derived from an EMBL/GenBank/DDBJ whole genome shotgun (WGS) entry which is preliminary data.</text>
</comment>
<feature type="region of interest" description="Disordered" evidence="1">
    <location>
        <begin position="1"/>
        <end position="116"/>
    </location>
</feature>
<dbReference type="EMBL" id="BJVJ01000002">
    <property type="protein sequence ID" value="GEL21448.1"/>
    <property type="molecule type" value="Genomic_DNA"/>
</dbReference>
<dbReference type="AlphaFoldDB" id="A0A511DEP7"/>
<reference evidence="2 3" key="1">
    <citation type="submission" date="2019-07" db="EMBL/GenBank/DDBJ databases">
        <title>Whole genome shotgun sequence of Pseudonocardia sulfidoxydans NBRC 16205.</title>
        <authorList>
            <person name="Hosoyama A."/>
            <person name="Uohara A."/>
            <person name="Ohji S."/>
            <person name="Ichikawa N."/>
        </authorList>
    </citation>
    <scope>NUCLEOTIDE SEQUENCE [LARGE SCALE GENOMIC DNA]</scope>
    <source>
        <strain evidence="2 3">NBRC 16205</strain>
    </source>
</reference>